<proteinExistence type="predicted"/>
<keyword evidence="2" id="KW-0963">Cytoplasm</keyword>
<feature type="non-terminal residue" evidence="5">
    <location>
        <position position="67"/>
    </location>
</feature>
<evidence type="ECO:0000313" key="6">
    <source>
        <dbReference type="Proteomes" id="UP000012047"/>
    </source>
</evidence>
<dbReference type="InterPro" id="IPR019844">
    <property type="entry name" value="CSD_CS"/>
</dbReference>
<evidence type="ECO:0000256" key="3">
    <source>
        <dbReference type="RuleBase" id="RU000408"/>
    </source>
</evidence>
<dbReference type="InterPro" id="IPR002059">
    <property type="entry name" value="CSP_DNA-bd"/>
</dbReference>
<dbReference type="Gene3D" id="2.40.50.140">
    <property type="entry name" value="Nucleic acid-binding proteins"/>
    <property type="match status" value="1"/>
</dbReference>
<evidence type="ECO:0000256" key="1">
    <source>
        <dbReference type="ARBA" id="ARBA00004496"/>
    </source>
</evidence>
<accession>D0SBC3</accession>
<evidence type="ECO:0000259" key="4">
    <source>
        <dbReference type="PROSITE" id="PS51857"/>
    </source>
</evidence>
<dbReference type="Proteomes" id="UP000012047">
    <property type="component" value="Unassembled WGS sequence"/>
</dbReference>
<dbReference type="PROSITE" id="PS51857">
    <property type="entry name" value="CSD_2"/>
    <property type="match status" value="1"/>
</dbReference>
<dbReference type="AlphaFoldDB" id="D0SBC3"/>
<dbReference type="GO" id="GO:0003676">
    <property type="term" value="F:nucleic acid binding"/>
    <property type="evidence" value="ECO:0007669"/>
    <property type="project" value="InterPro"/>
</dbReference>
<feature type="domain" description="CSD" evidence="4">
    <location>
        <begin position="2"/>
        <end position="66"/>
    </location>
</feature>
<dbReference type="PROSITE" id="PS00352">
    <property type="entry name" value="CSD_1"/>
    <property type="match status" value="1"/>
</dbReference>
<protein>
    <submittedName>
        <fullName evidence="5">Putative cold shock protein CspB</fullName>
    </submittedName>
</protein>
<organism evidence="5 6">
    <name type="scientific">Acinetobacter johnsonii SH046</name>
    <dbReference type="NCBI Taxonomy" id="575586"/>
    <lineage>
        <taxon>Bacteria</taxon>
        <taxon>Pseudomonadati</taxon>
        <taxon>Pseudomonadota</taxon>
        <taxon>Gammaproteobacteria</taxon>
        <taxon>Moraxellales</taxon>
        <taxon>Moraxellaceae</taxon>
        <taxon>Acinetobacter</taxon>
    </lineage>
</organism>
<dbReference type="InterPro" id="IPR011129">
    <property type="entry name" value="CSD"/>
</dbReference>
<comment type="subcellular location">
    <subcellularLocation>
        <location evidence="1 3">Cytoplasm</location>
    </subcellularLocation>
</comment>
<gene>
    <name evidence="5" type="ORF">HMPREF0016_01146</name>
</gene>
<evidence type="ECO:0000313" key="5">
    <source>
        <dbReference type="EMBL" id="EEY96455.1"/>
    </source>
</evidence>
<dbReference type="InterPro" id="IPR012156">
    <property type="entry name" value="Cold_shock_CspA"/>
</dbReference>
<reference evidence="6" key="1">
    <citation type="journal article" date="2012" name="PLoS ONE">
        <title>The success of Acinetobacter species; genetic, metabolic and virulence attributes.</title>
        <authorList>
            <person name="Peleg A.Y."/>
            <person name="de Breij A."/>
            <person name="Adams M.D."/>
            <person name="Cerqueira G.M."/>
            <person name="Mocali S."/>
            <person name="Galardini M."/>
            <person name="Nibbering P.H."/>
            <person name="Earl A.M."/>
            <person name="Ward D.V."/>
            <person name="Paterson D.L."/>
            <person name="Seifert H."/>
            <person name="Dijkshoorn L."/>
        </authorList>
    </citation>
    <scope>NUCLEOTIDE SEQUENCE [LARGE SCALE GENOMIC DNA]</scope>
    <source>
        <strain evidence="6">SH046</strain>
    </source>
</reference>
<name>D0SBC3_ACIJO</name>
<dbReference type="SMART" id="SM00357">
    <property type="entry name" value="CSP"/>
    <property type="match status" value="1"/>
</dbReference>
<dbReference type="HOGENOM" id="CLU_182737_0_0_6"/>
<dbReference type="SUPFAM" id="SSF50249">
    <property type="entry name" value="Nucleic acid-binding proteins"/>
    <property type="match status" value="1"/>
</dbReference>
<evidence type="ECO:0000256" key="2">
    <source>
        <dbReference type="ARBA" id="ARBA00022490"/>
    </source>
</evidence>
<dbReference type="PIRSF" id="PIRSF002599">
    <property type="entry name" value="Cold_shock_A"/>
    <property type="match status" value="1"/>
</dbReference>
<dbReference type="eggNOG" id="COG1278">
    <property type="taxonomic scope" value="Bacteria"/>
</dbReference>
<dbReference type="InterPro" id="IPR012340">
    <property type="entry name" value="NA-bd_OB-fold"/>
</dbReference>
<dbReference type="Pfam" id="PF00313">
    <property type="entry name" value="CSD"/>
    <property type="match status" value="1"/>
</dbReference>
<dbReference type="GO" id="GO:0005829">
    <property type="term" value="C:cytosol"/>
    <property type="evidence" value="ECO:0007669"/>
    <property type="project" value="UniProtKB-ARBA"/>
</dbReference>
<dbReference type="EMBL" id="GG704965">
    <property type="protein sequence ID" value="EEY96455.1"/>
    <property type="molecule type" value="Genomic_DNA"/>
</dbReference>
<dbReference type="CDD" id="cd04458">
    <property type="entry name" value="CSP_CDS"/>
    <property type="match status" value="1"/>
</dbReference>
<sequence length="67" mass="7672">MFLKGKIKSFSTPRGFGFIEVEGDIDDVFFHIKDLPQNNIEPKIGEVLQFMIVEDQGKFKAGNIQRL</sequence>